<proteinExistence type="predicted"/>
<dbReference type="SMART" id="SM00320">
    <property type="entry name" value="WD40"/>
    <property type="match status" value="2"/>
</dbReference>
<feature type="compositionally biased region" description="Basic and acidic residues" evidence="3">
    <location>
        <begin position="109"/>
        <end position="135"/>
    </location>
</feature>
<keyword evidence="2" id="KW-0677">Repeat</keyword>
<evidence type="ECO:0000256" key="3">
    <source>
        <dbReference type="SAM" id="MobiDB-lite"/>
    </source>
</evidence>
<evidence type="ECO:0000256" key="1">
    <source>
        <dbReference type="ARBA" id="ARBA00022574"/>
    </source>
</evidence>
<reference evidence="4 5" key="1">
    <citation type="journal article" date="2014" name="BMC Genomics">
        <title>Comparative genome sequencing reveals chemotype-specific gene clusters in the toxigenic black mold Stachybotrys.</title>
        <authorList>
            <person name="Semeiks J."/>
            <person name="Borek D."/>
            <person name="Otwinowski Z."/>
            <person name="Grishin N.V."/>
        </authorList>
    </citation>
    <scope>NUCLEOTIDE SEQUENCE [LARGE SCALE GENOMIC DNA]</scope>
    <source>
        <strain evidence="4 5">IBT 40285</strain>
    </source>
</reference>
<dbReference type="GO" id="GO:1990757">
    <property type="term" value="F:ubiquitin ligase activator activity"/>
    <property type="evidence" value="ECO:0007669"/>
    <property type="project" value="TreeGrafter"/>
</dbReference>
<dbReference type="STRING" id="1283841.A0A084QK30"/>
<feature type="compositionally biased region" description="Polar residues" evidence="3">
    <location>
        <begin position="63"/>
        <end position="92"/>
    </location>
</feature>
<evidence type="ECO:0008006" key="6">
    <source>
        <dbReference type="Google" id="ProtNLM"/>
    </source>
</evidence>
<evidence type="ECO:0000313" key="5">
    <source>
        <dbReference type="Proteomes" id="UP000028524"/>
    </source>
</evidence>
<dbReference type="AlphaFoldDB" id="A0A084QK30"/>
<dbReference type="PANTHER" id="PTHR19918">
    <property type="entry name" value="CELL DIVISION CYCLE 20 CDC20 FIZZY -RELATED"/>
    <property type="match status" value="1"/>
</dbReference>
<keyword evidence="5" id="KW-1185">Reference proteome</keyword>
<dbReference type="EMBL" id="KL660688">
    <property type="protein sequence ID" value="KFA64315.1"/>
    <property type="molecule type" value="Genomic_DNA"/>
</dbReference>
<dbReference type="OrthoDB" id="10263272at2759"/>
<dbReference type="SUPFAM" id="SSF50978">
    <property type="entry name" value="WD40 repeat-like"/>
    <property type="match status" value="1"/>
</dbReference>
<dbReference type="Proteomes" id="UP000028524">
    <property type="component" value="Unassembled WGS sequence"/>
</dbReference>
<name>A0A084QK30_STAC4</name>
<sequence length="779" mass="85400">MAPTDIPSPTDSGYYSNDDGSPKIQTRTVDVRLPSFDGSGSSVSLESCFDAQDLETVHIGSDSFTSQTRVASSENRISSGQTVTRDNATADESPQPPSRQCPNKPRKPRTPDRFVPQREKGSTSTERYHVTKHPESLSSSERVLRYSQAEADPFVPQRQREPYASLGSPSRPRRPFHSLHGVRQISEGRIFDQERRRVGRGGFLPTGVLAPGPQTVDDGRGRLLRTGTNARVFTSTLFETRSTFHEEWENYQDRVAKALKLDRVRRVLKFDLSPSVPRHLASPMAWCTLDGVSTVWNGYRWTNAGKARGTLEVPGRRSPPTAPFKVLDAPNLRDDFYCSVLAYCYTCQILAVGLGNVLYTWSEDVGVRTMHGLPTEGVWLTSVAFSSEQGGRSVLAMGRSNGTLIIKSLYDSLPRFEVQQPYPVACVSWRPTSTPRPSKAPLAPDVSVTTEDLVVGDDTGTLYYYVVEWPMNWEVARDTWPGSMTLVAKVSLHTQQICGLAWSLDGKQLATGGNDNLCCLLQVDDILDEDRNVPNDNDQGESRQDLLEPVSGLADFPFDSDTWRRPTAGYINNWSNNENSQGRGVSQAARGAFRRLGSGCARYRWMHGAAVKAIAFCPWRNGLIATGGGSNDKGIHFFHTTSGSALATIAVSAQVTSLIWSTTSREIVATFGYAQPEHPYRIAVFSWPGCRQVAAIPWEGDLRALYAIPYPGGPAEDVVGGPRKGQEGCIVVASSDRSVKFHEVWSSGQKATVGGAGTLAGSDILELLEGIDKDGDVIR</sequence>
<dbReference type="Gene3D" id="2.130.10.10">
    <property type="entry name" value="YVTN repeat-like/Quinoprotein amine dehydrogenase"/>
    <property type="match status" value="2"/>
</dbReference>
<dbReference type="Pfam" id="PF00400">
    <property type="entry name" value="WD40"/>
    <property type="match status" value="1"/>
</dbReference>
<dbReference type="InterPro" id="IPR001680">
    <property type="entry name" value="WD40_rpt"/>
</dbReference>
<keyword evidence="1" id="KW-0853">WD repeat</keyword>
<dbReference type="OMA" id="IPWGPYG"/>
<dbReference type="HOGENOM" id="CLU_014831_3_0_1"/>
<dbReference type="GO" id="GO:0031145">
    <property type="term" value="P:anaphase-promoting complex-dependent catabolic process"/>
    <property type="evidence" value="ECO:0007669"/>
    <property type="project" value="TreeGrafter"/>
</dbReference>
<dbReference type="GO" id="GO:1905786">
    <property type="term" value="P:positive regulation of anaphase-promoting complex-dependent catabolic process"/>
    <property type="evidence" value="ECO:0007669"/>
    <property type="project" value="TreeGrafter"/>
</dbReference>
<dbReference type="GO" id="GO:0005680">
    <property type="term" value="C:anaphase-promoting complex"/>
    <property type="evidence" value="ECO:0007669"/>
    <property type="project" value="TreeGrafter"/>
</dbReference>
<feature type="region of interest" description="Disordered" evidence="3">
    <location>
        <begin position="63"/>
        <end position="177"/>
    </location>
</feature>
<organism evidence="4 5">
    <name type="scientific">Stachybotrys chlorohalonatus (strain IBT 40285)</name>
    <dbReference type="NCBI Taxonomy" id="1283841"/>
    <lineage>
        <taxon>Eukaryota</taxon>
        <taxon>Fungi</taxon>
        <taxon>Dikarya</taxon>
        <taxon>Ascomycota</taxon>
        <taxon>Pezizomycotina</taxon>
        <taxon>Sordariomycetes</taxon>
        <taxon>Hypocreomycetidae</taxon>
        <taxon>Hypocreales</taxon>
        <taxon>Stachybotryaceae</taxon>
        <taxon>Stachybotrys</taxon>
    </lineage>
</organism>
<dbReference type="InterPro" id="IPR015943">
    <property type="entry name" value="WD40/YVTN_repeat-like_dom_sf"/>
</dbReference>
<dbReference type="PANTHER" id="PTHR19918:SF5">
    <property type="entry name" value="MEIOSIS-SPECIFIC APC_C ACTIVATOR PROTEIN AMA1"/>
    <property type="match status" value="1"/>
</dbReference>
<evidence type="ECO:0000313" key="4">
    <source>
        <dbReference type="EMBL" id="KFA64315.1"/>
    </source>
</evidence>
<protein>
    <recommendedName>
        <fullName evidence="6">Anaphase-promoting complex subunit 4 WD40 domain-containing protein</fullName>
    </recommendedName>
</protein>
<dbReference type="GO" id="GO:0010997">
    <property type="term" value="F:anaphase-promoting complex binding"/>
    <property type="evidence" value="ECO:0007669"/>
    <property type="project" value="InterPro"/>
</dbReference>
<feature type="compositionally biased region" description="Polar residues" evidence="3">
    <location>
        <begin position="7"/>
        <end position="25"/>
    </location>
</feature>
<dbReference type="InParanoid" id="A0A084QK30"/>
<dbReference type="InterPro" id="IPR036322">
    <property type="entry name" value="WD40_repeat_dom_sf"/>
</dbReference>
<accession>A0A084QK30</accession>
<dbReference type="InterPro" id="IPR033010">
    <property type="entry name" value="Cdc20/Fizzy"/>
</dbReference>
<gene>
    <name evidence="4" type="ORF">S40285_02926</name>
</gene>
<feature type="region of interest" description="Disordered" evidence="3">
    <location>
        <begin position="1"/>
        <end position="25"/>
    </location>
</feature>
<evidence type="ECO:0000256" key="2">
    <source>
        <dbReference type="ARBA" id="ARBA00022737"/>
    </source>
</evidence>